<dbReference type="PROSITE" id="PS00101">
    <property type="entry name" value="HEXAPEP_TRANSFERASES"/>
    <property type="match status" value="1"/>
</dbReference>
<proteinExistence type="inferred from homology"/>
<protein>
    <recommendedName>
        <fullName evidence="4">Serine acetyltransferase</fullName>
        <ecNumber evidence="4">2.3.1.30</ecNumber>
    </recommendedName>
</protein>
<accession>A0A1A9HZX7</accession>
<dbReference type="EMBL" id="CP015772">
    <property type="protein sequence ID" value="ANH80635.1"/>
    <property type="molecule type" value="Genomic_DNA"/>
</dbReference>
<keyword evidence="1 4" id="KW-0808">Transferase</keyword>
<comment type="similarity">
    <text evidence="4">Belongs to the transferase hexapeptide repeat family.</text>
</comment>
<keyword evidence="5" id="KW-0472">Membrane</keyword>
<dbReference type="STRING" id="1176587.A8C56_06245"/>
<evidence type="ECO:0000256" key="4">
    <source>
        <dbReference type="PIRNR" id="PIRNR000441"/>
    </source>
</evidence>
<gene>
    <name evidence="6" type="ORF">A8C56_06245</name>
</gene>
<evidence type="ECO:0000256" key="2">
    <source>
        <dbReference type="ARBA" id="ARBA00022737"/>
    </source>
</evidence>
<keyword evidence="5" id="KW-1133">Transmembrane helix</keyword>
<dbReference type="EC" id="2.3.1.30" evidence="4"/>
<dbReference type="Proteomes" id="UP000077667">
    <property type="component" value="Chromosome"/>
</dbReference>
<dbReference type="Gene3D" id="2.160.10.10">
    <property type="entry name" value="Hexapeptide repeat proteins"/>
    <property type="match status" value="1"/>
</dbReference>
<reference evidence="6 7" key="1">
    <citation type="submission" date="2016-05" db="EMBL/GenBank/DDBJ databases">
        <title>Niabella ginsenosidivorans BS26 whole genome sequencing.</title>
        <authorList>
            <person name="Im W.T."/>
            <person name="Siddiqi M.Z."/>
        </authorList>
    </citation>
    <scope>NUCLEOTIDE SEQUENCE [LARGE SCALE GENOMIC DNA]</scope>
    <source>
        <strain evidence="6 7">BS26</strain>
    </source>
</reference>
<dbReference type="InterPro" id="IPR045304">
    <property type="entry name" value="LbH_SAT"/>
</dbReference>
<dbReference type="PIRSF" id="PIRSF000441">
    <property type="entry name" value="CysE"/>
    <property type="match status" value="1"/>
</dbReference>
<keyword evidence="3 4" id="KW-0012">Acyltransferase</keyword>
<dbReference type="AlphaFoldDB" id="A0A1A9HZX7"/>
<sequence length="168" mass="18459">MWNILMDIFCDWSSNRSNSKGRLILLLFRIAHIATISKLFFVLWVPYLALYRIFVEWILCCELPYKTKIGRGLSLYHGQALVINDGTVIGDNCILRHSTTIGNKQLSSGTFSKCPVIGNNVDVGSNVCIFGAIIIGNNVKIGAGSVVVKDVPSNCIVAGNPARVIKFI</sequence>
<dbReference type="GO" id="GO:0006535">
    <property type="term" value="P:cysteine biosynthetic process from serine"/>
    <property type="evidence" value="ECO:0007669"/>
    <property type="project" value="InterPro"/>
</dbReference>
<dbReference type="KEGG" id="nia:A8C56_06245"/>
<dbReference type="InterPro" id="IPR011004">
    <property type="entry name" value="Trimer_LpxA-like_sf"/>
</dbReference>
<feature type="transmembrane region" description="Helical" evidence="5">
    <location>
        <begin position="23"/>
        <end position="43"/>
    </location>
</feature>
<organism evidence="6 7">
    <name type="scientific">Niabella ginsenosidivorans</name>
    <dbReference type="NCBI Taxonomy" id="1176587"/>
    <lineage>
        <taxon>Bacteria</taxon>
        <taxon>Pseudomonadati</taxon>
        <taxon>Bacteroidota</taxon>
        <taxon>Chitinophagia</taxon>
        <taxon>Chitinophagales</taxon>
        <taxon>Chitinophagaceae</taxon>
        <taxon>Niabella</taxon>
    </lineage>
</organism>
<evidence type="ECO:0000313" key="6">
    <source>
        <dbReference type="EMBL" id="ANH80635.1"/>
    </source>
</evidence>
<dbReference type="CDD" id="cd03354">
    <property type="entry name" value="LbH_SAT"/>
    <property type="match status" value="1"/>
</dbReference>
<comment type="catalytic activity">
    <reaction evidence="4">
        <text>L-serine + acetyl-CoA = O-acetyl-L-serine + CoA</text>
        <dbReference type="Rhea" id="RHEA:24560"/>
        <dbReference type="ChEBI" id="CHEBI:33384"/>
        <dbReference type="ChEBI" id="CHEBI:57287"/>
        <dbReference type="ChEBI" id="CHEBI:57288"/>
        <dbReference type="ChEBI" id="CHEBI:58340"/>
        <dbReference type="EC" id="2.3.1.30"/>
    </reaction>
</comment>
<evidence type="ECO:0000256" key="5">
    <source>
        <dbReference type="SAM" id="Phobius"/>
    </source>
</evidence>
<dbReference type="InterPro" id="IPR018357">
    <property type="entry name" value="Hexapep_transf_CS"/>
</dbReference>
<dbReference type="SUPFAM" id="SSF51161">
    <property type="entry name" value="Trimeric LpxA-like enzymes"/>
    <property type="match status" value="1"/>
</dbReference>
<name>A0A1A9HZX7_9BACT</name>
<keyword evidence="2" id="KW-0677">Repeat</keyword>
<evidence type="ECO:0000256" key="3">
    <source>
        <dbReference type="ARBA" id="ARBA00023315"/>
    </source>
</evidence>
<dbReference type="PANTHER" id="PTHR42811">
    <property type="entry name" value="SERINE ACETYLTRANSFERASE"/>
    <property type="match status" value="1"/>
</dbReference>
<evidence type="ECO:0000256" key="1">
    <source>
        <dbReference type="ARBA" id="ARBA00022679"/>
    </source>
</evidence>
<dbReference type="GO" id="GO:0009001">
    <property type="term" value="F:serine O-acetyltransferase activity"/>
    <property type="evidence" value="ECO:0007669"/>
    <property type="project" value="UniProtKB-EC"/>
</dbReference>
<dbReference type="GO" id="GO:0005737">
    <property type="term" value="C:cytoplasm"/>
    <property type="evidence" value="ECO:0007669"/>
    <property type="project" value="InterPro"/>
</dbReference>
<keyword evidence="5" id="KW-0812">Transmembrane</keyword>
<evidence type="ECO:0000313" key="7">
    <source>
        <dbReference type="Proteomes" id="UP000077667"/>
    </source>
</evidence>
<dbReference type="InterPro" id="IPR005881">
    <property type="entry name" value="Ser_O-AcTrfase"/>
</dbReference>
<keyword evidence="7" id="KW-1185">Reference proteome</keyword>